<evidence type="ECO:0000259" key="3">
    <source>
        <dbReference type="Pfam" id="PF20622"/>
    </source>
</evidence>
<dbReference type="Proteomes" id="UP000541955">
    <property type="component" value="Unassembled WGS sequence"/>
</dbReference>
<evidence type="ECO:0000313" key="4">
    <source>
        <dbReference type="EMBL" id="MBC1563512.1"/>
    </source>
</evidence>
<reference evidence="4 5" key="1">
    <citation type="submission" date="2020-03" db="EMBL/GenBank/DDBJ databases">
        <title>Soil Listeria distribution.</title>
        <authorList>
            <person name="Liao J."/>
            <person name="Wiedmann M."/>
        </authorList>
    </citation>
    <scope>NUCLEOTIDE SEQUENCE [LARGE SCALE GENOMIC DNA]</scope>
    <source>
        <strain evidence="4 5">FSL L7-1387</strain>
    </source>
</reference>
<dbReference type="EMBL" id="JAARRW010000009">
    <property type="protein sequence ID" value="MBC1563512.1"/>
    <property type="molecule type" value="Genomic_DNA"/>
</dbReference>
<evidence type="ECO:0000313" key="5">
    <source>
        <dbReference type="Proteomes" id="UP000541955"/>
    </source>
</evidence>
<organism evidence="4 5">
    <name type="scientific">Listeria booriae</name>
    <dbReference type="NCBI Taxonomy" id="1552123"/>
    <lineage>
        <taxon>Bacteria</taxon>
        <taxon>Bacillati</taxon>
        <taxon>Bacillota</taxon>
        <taxon>Bacilli</taxon>
        <taxon>Bacillales</taxon>
        <taxon>Listeriaceae</taxon>
        <taxon>Listeria</taxon>
    </lineage>
</organism>
<evidence type="ECO:0000259" key="2">
    <source>
        <dbReference type="Pfam" id="PF17936"/>
    </source>
</evidence>
<protein>
    <recommendedName>
        <fullName evidence="6">Bacterial Ig domain-containing protein</fullName>
    </recommendedName>
</protein>
<dbReference type="InterPro" id="IPR046746">
    <property type="entry name" value="Big_15"/>
</dbReference>
<evidence type="ECO:0000256" key="1">
    <source>
        <dbReference type="SAM" id="SignalP"/>
    </source>
</evidence>
<keyword evidence="1" id="KW-0732">Signal</keyword>
<dbReference type="AlphaFoldDB" id="A0A7X0XMT2"/>
<proteinExistence type="predicted"/>
<dbReference type="Gene3D" id="2.60.40.10">
    <property type="entry name" value="Immunoglobulins"/>
    <property type="match status" value="2"/>
</dbReference>
<dbReference type="InterPro" id="IPR013783">
    <property type="entry name" value="Ig-like_fold"/>
</dbReference>
<feature type="chain" id="PRO_5039313079" description="Bacterial Ig domain-containing protein" evidence="1">
    <location>
        <begin position="25"/>
        <end position="521"/>
    </location>
</feature>
<dbReference type="InterPro" id="IPR041498">
    <property type="entry name" value="Big_6"/>
</dbReference>
<feature type="domain" description="Bacterial Ig" evidence="3">
    <location>
        <begin position="351"/>
        <end position="430"/>
    </location>
</feature>
<gene>
    <name evidence="4" type="ORF">HB902_15670</name>
</gene>
<dbReference type="RefSeq" id="WP_185430442.1">
    <property type="nucleotide sequence ID" value="NZ_JAARRW010000009.1"/>
</dbReference>
<name>A0A7X0XMT2_9LIST</name>
<comment type="caution">
    <text evidence="4">The sequence shown here is derived from an EMBL/GenBank/DDBJ whole genome shotgun (WGS) entry which is preliminary data.</text>
</comment>
<feature type="domain" description="Bacterial Ig" evidence="2">
    <location>
        <begin position="47"/>
        <end position="121"/>
    </location>
</feature>
<evidence type="ECO:0008006" key="6">
    <source>
        <dbReference type="Google" id="ProtNLM"/>
    </source>
</evidence>
<dbReference type="Pfam" id="PF20622">
    <property type="entry name" value="Big_15"/>
    <property type="match status" value="2"/>
</dbReference>
<dbReference type="Pfam" id="PF17936">
    <property type="entry name" value="Big_6"/>
    <property type="match status" value="2"/>
</dbReference>
<feature type="signal peptide" evidence="1">
    <location>
        <begin position="1"/>
        <end position="24"/>
    </location>
</feature>
<feature type="domain" description="Bacterial Ig" evidence="2">
    <location>
        <begin position="266"/>
        <end position="339"/>
    </location>
</feature>
<feature type="domain" description="Bacterial Ig" evidence="3">
    <location>
        <begin position="440"/>
        <end position="520"/>
    </location>
</feature>
<sequence>MKNAGKKMLSVMTMTAIIGSGVTASMTSPFSELKAHASENEVSPVKPATPVLSTVITNETTEIKGTAFPGARILVQDEKYKNIATSIEIITDKDGNFTASIPKQEAGNTVLVFAKDTVTNQISISNYNIVKDVQVLALDAVARLFVANDPTGKIKESTDIAAIQKAQTQVDAMTDTTLKEAAQNDLNQAKAQLEATMSLTAMFIDGDVTGTITDELTEAALTESQTQIDKINNLTVKAELQAILDEAKAQWDAKNVVVKPDTPIVTTVITNETTEITGKSFAGAKILVQNEKYQNIATESHVIADENGDFTIAIPKQEVGDKVLVFARNVETNQTSISNFSVVKDAELFKGRVTPNDYTIGKDNYIKGTYTGDVKSIMVTVNGTEYRGGTIANGEFQFYALEKIKAVTDEVIIHVYNSAGEETDTKNVTLGKKEGVVTSGTLIVETFTLGDRNIVGTFTGDVAYAVVTINGETYKGGTFNEDGTFKFYAIDKIKSTDYQVTIQAFDKAGKLLDTQIVDVQK</sequence>
<accession>A0A7X0XMT2</accession>